<reference evidence="1" key="1">
    <citation type="submission" date="2014-11" db="EMBL/GenBank/DDBJ databases">
        <authorList>
            <person name="Amaro Gonzalez C."/>
        </authorList>
    </citation>
    <scope>NUCLEOTIDE SEQUENCE</scope>
</reference>
<dbReference type="AlphaFoldDB" id="A0A0E9W3F2"/>
<reference evidence="1" key="2">
    <citation type="journal article" date="2015" name="Fish Shellfish Immunol.">
        <title>Early steps in the European eel (Anguilla anguilla)-Vibrio vulnificus interaction in the gills: Role of the RtxA13 toxin.</title>
        <authorList>
            <person name="Callol A."/>
            <person name="Pajuelo D."/>
            <person name="Ebbesson L."/>
            <person name="Teles M."/>
            <person name="MacKenzie S."/>
            <person name="Amaro C."/>
        </authorList>
    </citation>
    <scope>NUCLEOTIDE SEQUENCE</scope>
</reference>
<proteinExistence type="predicted"/>
<name>A0A0E9W3F2_ANGAN</name>
<sequence>MKVAESMYFTFKVRIQKTNLKYMLSSTLRKNQHGGFLSRFGPLPFTSVIRTPLILPVSQ</sequence>
<protein>
    <submittedName>
        <fullName evidence="1">Uncharacterized protein</fullName>
    </submittedName>
</protein>
<accession>A0A0E9W3F2</accession>
<dbReference type="EMBL" id="GBXM01023705">
    <property type="protein sequence ID" value="JAH84872.1"/>
    <property type="molecule type" value="Transcribed_RNA"/>
</dbReference>
<evidence type="ECO:0000313" key="1">
    <source>
        <dbReference type="EMBL" id="JAH84872.1"/>
    </source>
</evidence>
<organism evidence="1">
    <name type="scientific">Anguilla anguilla</name>
    <name type="common">European freshwater eel</name>
    <name type="synonym">Muraena anguilla</name>
    <dbReference type="NCBI Taxonomy" id="7936"/>
    <lineage>
        <taxon>Eukaryota</taxon>
        <taxon>Metazoa</taxon>
        <taxon>Chordata</taxon>
        <taxon>Craniata</taxon>
        <taxon>Vertebrata</taxon>
        <taxon>Euteleostomi</taxon>
        <taxon>Actinopterygii</taxon>
        <taxon>Neopterygii</taxon>
        <taxon>Teleostei</taxon>
        <taxon>Anguilliformes</taxon>
        <taxon>Anguillidae</taxon>
        <taxon>Anguilla</taxon>
    </lineage>
</organism>